<evidence type="ECO:0000313" key="1">
    <source>
        <dbReference type="EMBL" id="GME96925.1"/>
    </source>
</evidence>
<name>A0ACB5TZB7_CANBO</name>
<organism evidence="1 2">
    <name type="scientific">Candida boidinii</name>
    <name type="common">Yeast</name>
    <dbReference type="NCBI Taxonomy" id="5477"/>
    <lineage>
        <taxon>Eukaryota</taxon>
        <taxon>Fungi</taxon>
        <taxon>Dikarya</taxon>
        <taxon>Ascomycota</taxon>
        <taxon>Saccharomycotina</taxon>
        <taxon>Pichiomycetes</taxon>
        <taxon>Pichiales</taxon>
        <taxon>Pichiaceae</taxon>
        <taxon>Ogataea</taxon>
        <taxon>Ogataea/Candida clade</taxon>
    </lineage>
</organism>
<reference evidence="1" key="1">
    <citation type="submission" date="2023-04" db="EMBL/GenBank/DDBJ databases">
        <title>Candida boidinii NBRC 1967.</title>
        <authorList>
            <person name="Ichikawa N."/>
            <person name="Sato H."/>
            <person name="Tonouchi N."/>
        </authorList>
    </citation>
    <scope>NUCLEOTIDE SEQUENCE</scope>
    <source>
        <strain evidence="1">NBRC 1967</strain>
    </source>
</reference>
<protein>
    <submittedName>
        <fullName evidence="1">Unnamed protein product</fullName>
    </submittedName>
</protein>
<proteinExistence type="predicted"/>
<comment type="caution">
    <text evidence="1">The sequence shown here is derived from an EMBL/GenBank/DDBJ whole genome shotgun (WGS) entry which is preliminary data.</text>
</comment>
<evidence type="ECO:0000313" key="2">
    <source>
        <dbReference type="Proteomes" id="UP001165101"/>
    </source>
</evidence>
<dbReference type="Proteomes" id="UP001165101">
    <property type="component" value="Unassembled WGS sequence"/>
</dbReference>
<dbReference type="EMBL" id="BSXV01002863">
    <property type="protein sequence ID" value="GME96925.1"/>
    <property type="molecule type" value="Genomic_DNA"/>
</dbReference>
<accession>A0ACB5TZB7</accession>
<keyword evidence="2" id="KW-1185">Reference proteome</keyword>
<gene>
    <name evidence="1" type="ORF">Cboi01_000444000</name>
</gene>
<sequence>MECRLYCDNEKVDDKVKSEITDKLIPLGVSILESYSGFDEVEQARNINSWKPVVLEIIQAFSELDEEDFIKCCPVSYDLIIQLFDKAVINDLRIAVKDFLERVGDVYITDDKPTKK</sequence>